<evidence type="ECO:0000313" key="2">
    <source>
        <dbReference type="Proteomes" id="UP000262878"/>
    </source>
</evidence>
<name>A0A348WP33_9GAMM</name>
<protein>
    <recommendedName>
        <fullName evidence="3">DUF4365 domain-containing protein</fullName>
    </recommendedName>
</protein>
<proteinExistence type="predicted"/>
<dbReference type="EMBL" id="DMUP01000133">
    <property type="protein sequence ID" value="HAR56295.1"/>
    <property type="molecule type" value="Genomic_DNA"/>
</dbReference>
<evidence type="ECO:0008006" key="3">
    <source>
        <dbReference type="Google" id="ProtNLM"/>
    </source>
</evidence>
<evidence type="ECO:0000313" key="1">
    <source>
        <dbReference type="EMBL" id="HAR56295.1"/>
    </source>
</evidence>
<reference evidence="1 2" key="1">
    <citation type="journal article" date="2018" name="Nat. Biotechnol.">
        <title>A standardized bacterial taxonomy based on genome phylogeny substantially revises the tree of life.</title>
        <authorList>
            <person name="Parks D.H."/>
            <person name="Chuvochina M."/>
            <person name="Waite D.W."/>
            <person name="Rinke C."/>
            <person name="Skarshewski A."/>
            <person name="Chaumeil P.A."/>
            <person name="Hugenholtz P."/>
        </authorList>
    </citation>
    <scope>NUCLEOTIDE SEQUENCE [LARGE SCALE GENOMIC DNA]</scope>
    <source>
        <strain evidence="1">UBA9360</strain>
    </source>
</reference>
<gene>
    <name evidence="1" type="ORF">DCR58_05840</name>
</gene>
<dbReference type="AlphaFoldDB" id="A0A348WP33"/>
<sequence>MASGTSNKLTGQVGEHLVSAALGTLGYYASPYSGNVPGFDVTAVHSESLKSFPVQVKASTRGALVQSTIDKWCNHSIDKNNRQTLGELTPLKHPDLIWILVRLPDSGVSGARFFICTERDIQKKIVDRYVAFMEKHDYRRPGGGASPQAILNIKDVAEFENNWEMLSGYQ</sequence>
<comment type="caution">
    <text evidence="1">The sequence shown here is derived from an EMBL/GenBank/DDBJ whole genome shotgun (WGS) entry which is preliminary data.</text>
</comment>
<organism evidence="1 2">
    <name type="scientific">Idiomarina baltica</name>
    <dbReference type="NCBI Taxonomy" id="190892"/>
    <lineage>
        <taxon>Bacteria</taxon>
        <taxon>Pseudomonadati</taxon>
        <taxon>Pseudomonadota</taxon>
        <taxon>Gammaproteobacteria</taxon>
        <taxon>Alteromonadales</taxon>
        <taxon>Idiomarinaceae</taxon>
        <taxon>Idiomarina</taxon>
    </lineage>
</organism>
<dbReference type="Proteomes" id="UP000262878">
    <property type="component" value="Unassembled WGS sequence"/>
</dbReference>
<accession>A0A348WP33</accession>